<dbReference type="Proteomes" id="UP000830781">
    <property type="component" value="Chromosome"/>
</dbReference>
<gene>
    <name evidence="3" type="ORF">DSM110277_01429</name>
</gene>
<dbReference type="Gene3D" id="1.10.443.10">
    <property type="entry name" value="Intergrase catalytic core"/>
    <property type="match status" value="1"/>
</dbReference>
<evidence type="ECO:0000256" key="1">
    <source>
        <dbReference type="ARBA" id="ARBA00023172"/>
    </source>
</evidence>
<evidence type="ECO:0000313" key="4">
    <source>
        <dbReference type="Proteomes" id="UP000830781"/>
    </source>
</evidence>
<name>A0AAX3AAC2_9RHOB</name>
<dbReference type="GO" id="GO:0006310">
    <property type="term" value="P:DNA recombination"/>
    <property type="evidence" value="ECO:0007669"/>
    <property type="project" value="UniProtKB-KW"/>
</dbReference>
<dbReference type="RefSeq" id="WP_243251757.1">
    <property type="nucleotide sequence ID" value="NZ_CP084959.1"/>
</dbReference>
<keyword evidence="4" id="KW-1185">Reference proteome</keyword>
<dbReference type="GO" id="GO:0003677">
    <property type="term" value="F:DNA binding"/>
    <property type="evidence" value="ECO:0007669"/>
    <property type="project" value="InterPro"/>
</dbReference>
<feature type="domain" description="Tyr recombinase" evidence="2">
    <location>
        <begin position="191"/>
        <end position="445"/>
    </location>
</feature>
<evidence type="ECO:0000259" key="2">
    <source>
        <dbReference type="PROSITE" id="PS51898"/>
    </source>
</evidence>
<dbReference type="EMBL" id="CP084959">
    <property type="protein sequence ID" value="UOA23017.1"/>
    <property type="molecule type" value="Genomic_DNA"/>
</dbReference>
<dbReference type="PROSITE" id="PS51898">
    <property type="entry name" value="TYR_RECOMBINASE"/>
    <property type="match status" value="1"/>
</dbReference>
<dbReference type="GO" id="GO:0015074">
    <property type="term" value="P:DNA integration"/>
    <property type="evidence" value="ECO:0007669"/>
    <property type="project" value="InterPro"/>
</dbReference>
<accession>A0AAX3AAC2</accession>
<keyword evidence="1" id="KW-0233">DNA recombination</keyword>
<reference evidence="4" key="1">
    <citation type="journal article" date="2022" name="Microorganisms">
        <title>Beyond the ABCs#Discovery of Three New Plasmid Types in Rhodobacterales (RepQ, RepY, RepW).</title>
        <authorList>
            <person name="Freese H.M."/>
            <person name="Ringel V."/>
            <person name="Overmann J."/>
            <person name="Petersen J."/>
        </authorList>
    </citation>
    <scope>NUCLEOTIDE SEQUENCE [LARGE SCALE GENOMIC DNA]</scope>
    <source>
        <strain evidence="4">DSM 110277</strain>
    </source>
</reference>
<evidence type="ECO:0000313" key="3">
    <source>
        <dbReference type="EMBL" id="UOA23017.1"/>
    </source>
</evidence>
<dbReference type="AlphaFoldDB" id="A0AAX3AAC2"/>
<dbReference type="InterPro" id="IPR013762">
    <property type="entry name" value="Integrase-like_cat_sf"/>
</dbReference>
<dbReference type="CDD" id="cd00397">
    <property type="entry name" value="DNA_BRE_C"/>
    <property type="match status" value="1"/>
</dbReference>
<proteinExistence type="predicted"/>
<dbReference type="Pfam" id="PF00589">
    <property type="entry name" value="Phage_integrase"/>
    <property type="match status" value="1"/>
</dbReference>
<sequence length="491" mass="56917">MSRPITYHLIRSMPSPLMASEHVPLVIVSKQDGFFLREAHAFFHDERYSDRSHSWRLAAAKTIGLFFDFFKASEIEDFGGAINQHMLVRNFLLAVSRGTILRDGEDPTGLRWKPSSPDRYAVRKSYLRQFLEALQDFSDEGTIIPTRFCQVAVSSRAREYQRARSLLYHLGAPRTYSGKPNDSRRSLGVQHKKRGFDQEALLKLLQVGCRRSRSIHAFYNKNGEPTLASEFNLNLLMAIILMVGGGLRQSELFHIFLDDIRPDIIWMYHPEYGKDRRGRIRSDYLREEFGLLPRNRITGTQRAGWKRFLITDDQRMRSRLFLLPYWHELFYKVFYEYRRNIYPNNPAHPYLFVSTDARFYGQPWSIQGLKDSFKAAMNKAGMKQSKFEDTNMHAFRHSYGQTLVSMGLSPLYVKEAMHHLSIESQQVYTRPSDETVNKHLQEAAARMQAMKDGKYSNLSVLESPDLIGGKFMSDPAGIFTLVGLGRNRDRI</sequence>
<dbReference type="InterPro" id="IPR002104">
    <property type="entry name" value="Integrase_catalytic"/>
</dbReference>
<dbReference type="InterPro" id="IPR011010">
    <property type="entry name" value="DNA_brk_join_enz"/>
</dbReference>
<protein>
    <recommendedName>
        <fullName evidence="2">Tyr recombinase domain-containing protein</fullName>
    </recommendedName>
</protein>
<organism evidence="3 4">
    <name type="scientific">Sulfitobacter pontiacus</name>
    <dbReference type="NCBI Taxonomy" id="60137"/>
    <lineage>
        <taxon>Bacteria</taxon>
        <taxon>Pseudomonadati</taxon>
        <taxon>Pseudomonadota</taxon>
        <taxon>Alphaproteobacteria</taxon>
        <taxon>Rhodobacterales</taxon>
        <taxon>Roseobacteraceae</taxon>
        <taxon>Sulfitobacter</taxon>
    </lineage>
</organism>
<dbReference type="SUPFAM" id="SSF56349">
    <property type="entry name" value="DNA breaking-rejoining enzymes"/>
    <property type="match status" value="1"/>
</dbReference>